<dbReference type="AlphaFoldDB" id="A0A7W9GEK1"/>
<evidence type="ECO:0000313" key="1">
    <source>
        <dbReference type="EMBL" id="MBB5782364.1"/>
    </source>
</evidence>
<gene>
    <name evidence="1" type="ORF">HD596_009120</name>
</gene>
<proteinExistence type="predicted"/>
<keyword evidence="2" id="KW-1185">Reference proteome</keyword>
<dbReference type="EMBL" id="JACHMB010000001">
    <property type="protein sequence ID" value="MBB5782364.1"/>
    <property type="molecule type" value="Genomic_DNA"/>
</dbReference>
<evidence type="ECO:0000313" key="2">
    <source>
        <dbReference type="Proteomes" id="UP000579153"/>
    </source>
</evidence>
<sequence>MPGNTTVLDFVGFRWVRAGTGGLILDKDFEATEARAVVQAWASQWVIDQFERLRDYERTHMTLPEEWRHAGFGSSRHLRLTKDELAQLADQLNAVLEP</sequence>
<protein>
    <submittedName>
        <fullName evidence="1">Uncharacterized protein</fullName>
    </submittedName>
</protein>
<accession>A0A7W9GEK1</accession>
<dbReference type="RefSeq" id="WP_185075473.1">
    <property type="nucleotide sequence ID" value="NZ_JACHMB010000001.1"/>
</dbReference>
<name>A0A7W9GEK1_9ACTN</name>
<reference evidence="1 2" key="1">
    <citation type="submission" date="2020-08" db="EMBL/GenBank/DDBJ databases">
        <title>Sequencing the genomes of 1000 actinobacteria strains.</title>
        <authorList>
            <person name="Klenk H.-P."/>
        </authorList>
    </citation>
    <scope>NUCLEOTIDE SEQUENCE [LARGE SCALE GENOMIC DNA]</scope>
    <source>
        <strain evidence="1 2">DSM 45507</strain>
    </source>
</reference>
<comment type="caution">
    <text evidence="1">The sequence shown here is derived from an EMBL/GenBank/DDBJ whole genome shotgun (WGS) entry which is preliminary data.</text>
</comment>
<dbReference type="Proteomes" id="UP000579153">
    <property type="component" value="Unassembled WGS sequence"/>
</dbReference>
<organism evidence="1 2">
    <name type="scientific">Nonomuraea jabiensis</name>
    <dbReference type="NCBI Taxonomy" id="882448"/>
    <lineage>
        <taxon>Bacteria</taxon>
        <taxon>Bacillati</taxon>
        <taxon>Actinomycetota</taxon>
        <taxon>Actinomycetes</taxon>
        <taxon>Streptosporangiales</taxon>
        <taxon>Streptosporangiaceae</taxon>
        <taxon>Nonomuraea</taxon>
    </lineage>
</organism>